<dbReference type="GO" id="GO:0055085">
    <property type="term" value="P:transmembrane transport"/>
    <property type="evidence" value="ECO:0007669"/>
    <property type="project" value="UniProtKB-ARBA"/>
</dbReference>
<dbReference type="InterPro" id="IPR003593">
    <property type="entry name" value="AAA+_ATPase"/>
</dbReference>
<dbReference type="InterPro" id="IPR003439">
    <property type="entry name" value="ABC_transporter-like_ATP-bd"/>
</dbReference>
<dbReference type="PANTHER" id="PTHR43297">
    <property type="entry name" value="OLIGOPEPTIDE TRANSPORT ATP-BINDING PROTEIN APPD"/>
    <property type="match status" value="1"/>
</dbReference>
<proteinExistence type="inferred from homology"/>
<dbReference type="AlphaFoldDB" id="A0A5C8PD44"/>
<dbReference type="PANTHER" id="PTHR43297:SF2">
    <property type="entry name" value="DIPEPTIDE TRANSPORT ATP-BINDING PROTEIN DPPD"/>
    <property type="match status" value="1"/>
</dbReference>
<evidence type="ECO:0000256" key="6">
    <source>
        <dbReference type="ARBA" id="ARBA00022840"/>
    </source>
</evidence>
<dbReference type="Pfam" id="PF08352">
    <property type="entry name" value="oligo_HPY"/>
    <property type="match status" value="2"/>
</dbReference>
<evidence type="ECO:0000256" key="4">
    <source>
        <dbReference type="ARBA" id="ARBA00022475"/>
    </source>
</evidence>
<dbReference type="InterPro" id="IPR017871">
    <property type="entry name" value="ABC_transporter-like_CS"/>
</dbReference>
<comment type="caution">
    <text evidence="9">The sequence shown here is derived from an EMBL/GenBank/DDBJ whole genome shotgun (WGS) entry which is preliminary data.</text>
</comment>
<dbReference type="CDD" id="cd03257">
    <property type="entry name" value="ABC_NikE_OppD_transporters"/>
    <property type="match status" value="2"/>
</dbReference>
<dbReference type="PROSITE" id="PS50893">
    <property type="entry name" value="ABC_TRANSPORTER_2"/>
    <property type="match status" value="2"/>
</dbReference>
<keyword evidence="10" id="KW-1185">Reference proteome</keyword>
<dbReference type="PROSITE" id="PS00211">
    <property type="entry name" value="ABC_TRANSPORTER_1"/>
    <property type="match status" value="1"/>
</dbReference>
<name>A0A5C8PD44_9HYPH</name>
<keyword evidence="4" id="KW-1003">Cell membrane</keyword>
<dbReference type="InterPro" id="IPR013563">
    <property type="entry name" value="Oligopep_ABC_C"/>
</dbReference>
<protein>
    <submittedName>
        <fullName evidence="9">ABC transporter ATP-binding protein</fullName>
    </submittedName>
</protein>
<dbReference type="Gene3D" id="3.40.50.300">
    <property type="entry name" value="P-loop containing nucleotide triphosphate hydrolases"/>
    <property type="match status" value="2"/>
</dbReference>
<dbReference type="SMART" id="SM00382">
    <property type="entry name" value="AAA"/>
    <property type="match status" value="2"/>
</dbReference>
<keyword evidence="7" id="KW-0472">Membrane</keyword>
<evidence type="ECO:0000313" key="9">
    <source>
        <dbReference type="EMBL" id="TXL71673.1"/>
    </source>
</evidence>
<evidence type="ECO:0000256" key="5">
    <source>
        <dbReference type="ARBA" id="ARBA00022741"/>
    </source>
</evidence>
<dbReference type="FunFam" id="3.40.50.300:FF:000016">
    <property type="entry name" value="Oligopeptide ABC transporter ATP-binding component"/>
    <property type="match status" value="1"/>
</dbReference>
<evidence type="ECO:0000256" key="3">
    <source>
        <dbReference type="ARBA" id="ARBA00022448"/>
    </source>
</evidence>
<evidence type="ECO:0000256" key="2">
    <source>
        <dbReference type="ARBA" id="ARBA00005417"/>
    </source>
</evidence>
<keyword evidence="3" id="KW-0813">Transport</keyword>
<dbReference type="GO" id="GO:0016887">
    <property type="term" value="F:ATP hydrolysis activity"/>
    <property type="evidence" value="ECO:0007669"/>
    <property type="project" value="InterPro"/>
</dbReference>
<dbReference type="Proteomes" id="UP000321638">
    <property type="component" value="Unassembled WGS sequence"/>
</dbReference>
<dbReference type="RefSeq" id="WP_147850432.1">
    <property type="nucleotide sequence ID" value="NZ_VDUZ01000040.1"/>
</dbReference>
<evidence type="ECO:0000259" key="8">
    <source>
        <dbReference type="PROSITE" id="PS50893"/>
    </source>
</evidence>
<dbReference type="OrthoDB" id="9802264at2"/>
<feature type="domain" description="ABC transporter" evidence="8">
    <location>
        <begin position="346"/>
        <end position="602"/>
    </location>
</feature>
<reference evidence="9 10" key="1">
    <citation type="submission" date="2019-06" db="EMBL/GenBank/DDBJ databases">
        <title>New taxonomy in bacterial strain CC-CFT640, isolated from vineyard.</title>
        <authorList>
            <person name="Lin S.-Y."/>
            <person name="Tsai C.-F."/>
            <person name="Young C.-C."/>
        </authorList>
    </citation>
    <scope>NUCLEOTIDE SEQUENCE [LARGE SCALE GENOMIC DNA]</scope>
    <source>
        <strain evidence="9 10">CC-CFT640</strain>
    </source>
</reference>
<dbReference type="GO" id="GO:0005886">
    <property type="term" value="C:plasma membrane"/>
    <property type="evidence" value="ECO:0007669"/>
    <property type="project" value="UniProtKB-SubCell"/>
</dbReference>
<dbReference type="GO" id="GO:0005524">
    <property type="term" value="F:ATP binding"/>
    <property type="evidence" value="ECO:0007669"/>
    <property type="project" value="UniProtKB-KW"/>
</dbReference>
<dbReference type="SUPFAM" id="SSF52540">
    <property type="entry name" value="P-loop containing nucleoside triphosphate hydrolases"/>
    <property type="match status" value="2"/>
</dbReference>
<comment type="subcellular location">
    <subcellularLocation>
        <location evidence="1">Cell inner membrane</location>
        <topology evidence="1">Peripheral membrane protein</topology>
    </subcellularLocation>
</comment>
<keyword evidence="6 9" id="KW-0067">ATP-binding</keyword>
<accession>A0A5C8PD44</accession>
<dbReference type="Pfam" id="PF00005">
    <property type="entry name" value="ABC_tran"/>
    <property type="match status" value="2"/>
</dbReference>
<evidence type="ECO:0000256" key="7">
    <source>
        <dbReference type="ARBA" id="ARBA00023136"/>
    </source>
</evidence>
<dbReference type="EMBL" id="VDUZ01000040">
    <property type="protein sequence ID" value="TXL71673.1"/>
    <property type="molecule type" value="Genomic_DNA"/>
</dbReference>
<dbReference type="GO" id="GO:0015833">
    <property type="term" value="P:peptide transport"/>
    <property type="evidence" value="ECO:0007669"/>
    <property type="project" value="InterPro"/>
</dbReference>
<dbReference type="NCBIfam" id="NF008453">
    <property type="entry name" value="PRK11308.1"/>
    <property type="match status" value="3"/>
</dbReference>
<organism evidence="9 10">
    <name type="scientific">Vineibacter terrae</name>
    <dbReference type="NCBI Taxonomy" id="2586908"/>
    <lineage>
        <taxon>Bacteria</taxon>
        <taxon>Pseudomonadati</taxon>
        <taxon>Pseudomonadota</taxon>
        <taxon>Alphaproteobacteria</taxon>
        <taxon>Hyphomicrobiales</taxon>
        <taxon>Vineibacter</taxon>
    </lineage>
</organism>
<evidence type="ECO:0000256" key="1">
    <source>
        <dbReference type="ARBA" id="ARBA00004417"/>
    </source>
</evidence>
<sequence length="668" mass="73127">MNALLRVDDLKVHFRVHDGTLKAVDGVSFTINPGATVALVGESGSGKSVCSQAIMGLLPKAARIVGGSILFQDPRTNRTAPIDIAKLRRDGPEMRAIRGGGISIIFQEPMTSLSALHTVGDQIGEAVQLHGSRLSDMHSIGEQIGDGLRTPAGKKLDRKQALEVTEQMLRMVGFPDPKRALRTFPFELSGGLRQRAMIAMALVCRPALLIADEPTTALDVTIQAQILKLMKDLQAELGMAMLMITHDLGVVANVAEEVVVMYRGRVVESGGIDDIFRNAEHPYLKALLNAVPRFGMPDDERLVPIREIKPATGHLLAEKKPVAHASGYDPAAPVLSVRHLHKTYAIKKADTLFEALWGIGRTRTVHAVNDVSFDVRRGECLGLVGESGCGKTTLSKILMRAITADQAMSDQGGGVVYDDWGRKIDVLALRNHELIEFRRKLQFIFQDPFSSLNPRMTVFDIISEPLVIHDVGDAAHRREMVGELMELVGLDRRHLSRYPHSFSGGQRQRLGIARALALRPDMVICDEPVSALDVSIQAQILNLLRDLQDRLGLTYLFISHNLAVVDYIADRIAVMCAGRLVELAPGKELFRNPVHPYTQALVSAVPEPDPSKKLDLTALMEGKASIPAEWPVPFRDSGSEPLDWLDLGNDHFVRATAALTGRTTEKAA</sequence>
<feature type="domain" description="ABC transporter" evidence="8">
    <location>
        <begin position="5"/>
        <end position="288"/>
    </location>
</feature>
<evidence type="ECO:0000313" key="10">
    <source>
        <dbReference type="Proteomes" id="UP000321638"/>
    </source>
</evidence>
<dbReference type="InterPro" id="IPR050388">
    <property type="entry name" value="ABC_Ni/Peptide_Import"/>
</dbReference>
<keyword evidence="5" id="KW-0547">Nucleotide-binding</keyword>
<dbReference type="InterPro" id="IPR027417">
    <property type="entry name" value="P-loop_NTPase"/>
</dbReference>
<comment type="similarity">
    <text evidence="2">Belongs to the ABC transporter superfamily.</text>
</comment>
<gene>
    <name evidence="9" type="ORF">FHP25_28675</name>
</gene>